<evidence type="ECO:0000256" key="4">
    <source>
        <dbReference type="ARBA" id="ARBA00023315"/>
    </source>
</evidence>
<dbReference type="EC" id="2.3.1.266" evidence="5"/>
<dbReference type="InterPro" id="IPR016181">
    <property type="entry name" value="Acyl_CoA_acyltransferase"/>
</dbReference>
<gene>
    <name evidence="7" type="primary">rimI</name>
    <name evidence="7" type="ORF">J1N51_05135</name>
</gene>
<dbReference type="SUPFAM" id="SSF55729">
    <property type="entry name" value="Acyl-CoA N-acyltransferases (Nat)"/>
    <property type="match status" value="1"/>
</dbReference>
<keyword evidence="4" id="KW-0012">Acyltransferase</keyword>
<dbReference type="PANTHER" id="PTHR43420">
    <property type="entry name" value="ACETYLTRANSFERASE"/>
    <property type="match status" value="1"/>
</dbReference>
<proteinExistence type="inferred from homology"/>
<dbReference type="InterPro" id="IPR050680">
    <property type="entry name" value="YpeA/RimI_acetyltransf"/>
</dbReference>
<dbReference type="RefSeq" id="WP_208832896.1">
    <property type="nucleotide sequence ID" value="NZ_CP072110.1"/>
</dbReference>
<dbReference type="Pfam" id="PF00583">
    <property type="entry name" value="Acetyltransf_1"/>
    <property type="match status" value="1"/>
</dbReference>
<dbReference type="AlphaFoldDB" id="A0A975HJ16"/>
<keyword evidence="7" id="KW-0687">Ribonucleoprotein</keyword>
<evidence type="ECO:0000256" key="5">
    <source>
        <dbReference type="RuleBase" id="RU363094"/>
    </source>
</evidence>
<dbReference type="KEGG" id="psym:J1N51_05135"/>
<reference evidence="7" key="1">
    <citation type="submission" date="2021-03" db="EMBL/GenBank/DDBJ databases">
        <title>Description of Psychrosphaera ytuae sp. nov. isolated from deep sea sediment of South China Sea.</title>
        <authorList>
            <person name="Zhang J."/>
            <person name="Xu X.-D."/>
        </authorList>
    </citation>
    <scope>NUCLEOTIDE SEQUENCE</scope>
    <source>
        <strain evidence="7">MTZ26</strain>
    </source>
</reference>
<evidence type="ECO:0000256" key="3">
    <source>
        <dbReference type="ARBA" id="ARBA00022679"/>
    </source>
</evidence>
<feature type="domain" description="N-acetyltransferase" evidence="6">
    <location>
        <begin position="3"/>
        <end position="153"/>
    </location>
</feature>
<accession>A0A975HJ16</accession>
<dbReference type="InterPro" id="IPR006464">
    <property type="entry name" value="AcTrfase_RimI/Ard1"/>
</dbReference>
<evidence type="ECO:0000256" key="2">
    <source>
        <dbReference type="ARBA" id="ARBA00022490"/>
    </source>
</evidence>
<dbReference type="InterPro" id="IPR000182">
    <property type="entry name" value="GNAT_dom"/>
</dbReference>
<name>A0A975HJ16_9GAMM</name>
<keyword evidence="2 5" id="KW-0963">Cytoplasm</keyword>
<dbReference type="GO" id="GO:0005737">
    <property type="term" value="C:cytoplasm"/>
    <property type="evidence" value="ECO:0007669"/>
    <property type="project" value="UniProtKB-SubCell"/>
</dbReference>
<keyword evidence="3" id="KW-0808">Transferase</keyword>
<comment type="function">
    <text evidence="5">Acetylates the N-terminal alanine of ribosomal protein bS18.</text>
</comment>
<evidence type="ECO:0000313" key="8">
    <source>
        <dbReference type="Proteomes" id="UP000682739"/>
    </source>
</evidence>
<dbReference type="CDD" id="cd04301">
    <property type="entry name" value="NAT_SF"/>
    <property type="match status" value="1"/>
</dbReference>
<dbReference type="Gene3D" id="3.40.630.30">
    <property type="match status" value="1"/>
</dbReference>
<keyword evidence="8" id="KW-1185">Reference proteome</keyword>
<evidence type="ECO:0000256" key="1">
    <source>
        <dbReference type="ARBA" id="ARBA00005395"/>
    </source>
</evidence>
<comment type="similarity">
    <text evidence="1 5">Belongs to the acetyltransferase family. RimI subfamily.</text>
</comment>
<dbReference type="NCBIfam" id="TIGR01575">
    <property type="entry name" value="rimI"/>
    <property type="match status" value="1"/>
</dbReference>
<dbReference type="GO" id="GO:0008999">
    <property type="term" value="F:protein-N-terminal-alanine acetyltransferase activity"/>
    <property type="evidence" value="ECO:0007669"/>
    <property type="project" value="UniProtKB-EC"/>
</dbReference>
<sequence length="153" mass="17250">MKTKLEELNHSHISELAAIEVSAHVTPWTEKIIRQSFGPRSHNVGLFEVDRGQYRLIGYYFSDHIAGEVSLENICISEAYQGRGLSKLLMANLIEHSKQIGATEIWLEVRSSNTPAIALYEAYGFSQEGVRSKYYTIPDSSLKEDALMMKLAL</sequence>
<keyword evidence="7" id="KW-0689">Ribosomal protein</keyword>
<dbReference type="PROSITE" id="PS51186">
    <property type="entry name" value="GNAT"/>
    <property type="match status" value="1"/>
</dbReference>
<dbReference type="EMBL" id="CP072110">
    <property type="protein sequence ID" value="QTH64842.1"/>
    <property type="molecule type" value="Genomic_DNA"/>
</dbReference>
<evidence type="ECO:0000259" key="6">
    <source>
        <dbReference type="PROSITE" id="PS51186"/>
    </source>
</evidence>
<comment type="subcellular location">
    <subcellularLocation>
        <location evidence="5">Cytoplasm</location>
    </subcellularLocation>
</comment>
<dbReference type="Proteomes" id="UP000682739">
    <property type="component" value="Chromosome"/>
</dbReference>
<comment type="catalytic activity">
    <reaction evidence="5">
        <text>N-terminal L-alanyl-[ribosomal protein bS18] + acetyl-CoA = N-terminal N(alpha)-acetyl-L-alanyl-[ribosomal protein bS18] + CoA + H(+)</text>
        <dbReference type="Rhea" id="RHEA:43756"/>
        <dbReference type="Rhea" id="RHEA-COMP:10676"/>
        <dbReference type="Rhea" id="RHEA-COMP:10677"/>
        <dbReference type="ChEBI" id="CHEBI:15378"/>
        <dbReference type="ChEBI" id="CHEBI:57287"/>
        <dbReference type="ChEBI" id="CHEBI:57288"/>
        <dbReference type="ChEBI" id="CHEBI:64718"/>
        <dbReference type="ChEBI" id="CHEBI:83683"/>
        <dbReference type="EC" id="2.3.1.266"/>
    </reaction>
</comment>
<organism evidence="7 8">
    <name type="scientific">Psychrosphaera ytuae</name>
    <dbReference type="NCBI Taxonomy" id="2820710"/>
    <lineage>
        <taxon>Bacteria</taxon>
        <taxon>Pseudomonadati</taxon>
        <taxon>Pseudomonadota</taxon>
        <taxon>Gammaproteobacteria</taxon>
        <taxon>Alteromonadales</taxon>
        <taxon>Pseudoalteromonadaceae</taxon>
        <taxon>Psychrosphaera</taxon>
    </lineage>
</organism>
<evidence type="ECO:0000313" key="7">
    <source>
        <dbReference type="EMBL" id="QTH64842.1"/>
    </source>
</evidence>
<protein>
    <recommendedName>
        <fullName evidence="5">[Ribosomal protein bS18]-alanine N-acetyltransferase</fullName>
        <ecNumber evidence="5">2.3.1.266</ecNumber>
    </recommendedName>
</protein>
<dbReference type="GO" id="GO:0005840">
    <property type="term" value="C:ribosome"/>
    <property type="evidence" value="ECO:0007669"/>
    <property type="project" value="UniProtKB-KW"/>
</dbReference>
<dbReference type="PANTHER" id="PTHR43420:SF51">
    <property type="entry name" value="PEPTIDYL-LYSINE N-ACETYLTRANSFERASE YIAC"/>
    <property type="match status" value="1"/>
</dbReference>